<dbReference type="Gramene" id="Pp3c10_19160V3.2">
    <property type="protein sequence ID" value="PAC:32902013.CDS.1"/>
    <property type="gene ID" value="Pp3c10_19160"/>
</dbReference>
<organism evidence="2">
    <name type="scientific">Physcomitrium patens</name>
    <name type="common">Spreading-leaved earth moss</name>
    <name type="synonym">Physcomitrella patens</name>
    <dbReference type="NCBI Taxonomy" id="3218"/>
    <lineage>
        <taxon>Eukaryota</taxon>
        <taxon>Viridiplantae</taxon>
        <taxon>Streptophyta</taxon>
        <taxon>Embryophyta</taxon>
        <taxon>Bryophyta</taxon>
        <taxon>Bryophytina</taxon>
        <taxon>Bryopsida</taxon>
        <taxon>Funariidae</taxon>
        <taxon>Funariales</taxon>
        <taxon>Funariaceae</taxon>
        <taxon>Physcomitrium</taxon>
    </lineage>
</organism>
<keyword evidence="1" id="KW-1133">Transmembrane helix</keyword>
<proteinExistence type="predicted"/>
<dbReference type="InParanoid" id="A0A2K1JZN0"/>
<dbReference type="EMBL" id="ABEU02000010">
    <property type="protein sequence ID" value="PNR46978.1"/>
    <property type="molecule type" value="Genomic_DNA"/>
</dbReference>
<evidence type="ECO:0000313" key="4">
    <source>
        <dbReference type="Proteomes" id="UP000006727"/>
    </source>
</evidence>
<reference evidence="2 4" key="2">
    <citation type="journal article" date="2018" name="Plant J.">
        <title>The Physcomitrella patens chromosome-scale assembly reveals moss genome structure and evolution.</title>
        <authorList>
            <person name="Lang D."/>
            <person name="Ullrich K.K."/>
            <person name="Murat F."/>
            <person name="Fuchs J."/>
            <person name="Jenkins J."/>
            <person name="Haas F.B."/>
            <person name="Piednoel M."/>
            <person name="Gundlach H."/>
            <person name="Van Bel M."/>
            <person name="Meyberg R."/>
            <person name="Vives C."/>
            <person name="Morata J."/>
            <person name="Symeonidi A."/>
            <person name="Hiss M."/>
            <person name="Muchero W."/>
            <person name="Kamisugi Y."/>
            <person name="Saleh O."/>
            <person name="Blanc G."/>
            <person name="Decker E.L."/>
            <person name="van Gessel N."/>
            <person name="Grimwood J."/>
            <person name="Hayes R.D."/>
            <person name="Graham S.W."/>
            <person name="Gunter L.E."/>
            <person name="McDaniel S.F."/>
            <person name="Hoernstein S.N.W."/>
            <person name="Larsson A."/>
            <person name="Li F.W."/>
            <person name="Perroud P.F."/>
            <person name="Phillips J."/>
            <person name="Ranjan P."/>
            <person name="Rokshar D.S."/>
            <person name="Rothfels C.J."/>
            <person name="Schneider L."/>
            <person name="Shu S."/>
            <person name="Stevenson D.W."/>
            <person name="Thummler F."/>
            <person name="Tillich M."/>
            <person name="Villarreal Aguilar J.C."/>
            <person name="Widiez T."/>
            <person name="Wong G.K."/>
            <person name="Wymore A."/>
            <person name="Zhang Y."/>
            <person name="Zimmer A.D."/>
            <person name="Quatrano R.S."/>
            <person name="Mayer K.F.X."/>
            <person name="Goodstein D."/>
            <person name="Casacuberta J.M."/>
            <person name="Vandepoele K."/>
            <person name="Reski R."/>
            <person name="Cuming A.C."/>
            <person name="Tuskan G.A."/>
            <person name="Maumus F."/>
            <person name="Salse J."/>
            <person name="Schmutz J."/>
            <person name="Rensing S.A."/>
        </authorList>
    </citation>
    <scope>NUCLEOTIDE SEQUENCE [LARGE SCALE GENOMIC DNA]</scope>
    <source>
        <strain evidence="3 4">cv. Gransden 2004</strain>
    </source>
</reference>
<evidence type="ECO:0000256" key="1">
    <source>
        <dbReference type="SAM" id="Phobius"/>
    </source>
</evidence>
<reference evidence="2 4" key="1">
    <citation type="journal article" date="2008" name="Science">
        <title>The Physcomitrella genome reveals evolutionary insights into the conquest of land by plants.</title>
        <authorList>
            <person name="Rensing S."/>
            <person name="Lang D."/>
            <person name="Zimmer A."/>
            <person name="Terry A."/>
            <person name="Salamov A."/>
            <person name="Shapiro H."/>
            <person name="Nishiyama T."/>
            <person name="Perroud P.-F."/>
            <person name="Lindquist E."/>
            <person name="Kamisugi Y."/>
            <person name="Tanahashi T."/>
            <person name="Sakakibara K."/>
            <person name="Fujita T."/>
            <person name="Oishi K."/>
            <person name="Shin-I T."/>
            <person name="Kuroki Y."/>
            <person name="Toyoda A."/>
            <person name="Suzuki Y."/>
            <person name="Hashimoto A."/>
            <person name="Yamaguchi K."/>
            <person name="Sugano A."/>
            <person name="Kohara Y."/>
            <person name="Fujiyama A."/>
            <person name="Anterola A."/>
            <person name="Aoki S."/>
            <person name="Ashton N."/>
            <person name="Barbazuk W.B."/>
            <person name="Barker E."/>
            <person name="Bennetzen J."/>
            <person name="Bezanilla M."/>
            <person name="Blankenship R."/>
            <person name="Cho S.H."/>
            <person name="Dutcher S."/>
            <person name="Estelle M."/>
            <person name="Fawcett J.A."/>
            <person name="Gundlach H."/>
            <person name="Hanada K."/>
            <person name="Heyl A."/>
            <person name="Hicks K.A."/>
            <person name="Hugh J."/>
            <person name="Lohr M."/>
            <person name="Mayer K."/>
            <person name="Melkozernov A."/>
            <person name="Murata T."/>
            <person name="Nelson D."/>
            <person name="Pils B."/>
            <person name="Prigge M."/>
            <person name="Reiss B."/>
            <person name="Renner T."/>
            <person name="Rombauts S."/>
            <person name="Rushton P."/>
            <person name="Sanderfoot A."/>
            <person name="Schween G."/>
            <person name="Shiu S.-H."/>
            <person name="Stueber K."/>
            <person name="Theodoulou F.L."/>
            <person name="Tu H."/>
            <person name="Van de Peer Y."/>
            <person name="Verrier P.J."/>
            <person name="Waters E."/>
            <person name="Wood A."/>
            <person name="Yang L."/>
            <person name="Cove D."/>
            <person name="Cuming A."/>
            <person name="Hasebe M."/>
            <person name="Lucas S."/>
            <person name="Mishler D.B."/>
            <person name="Reski R."/>
            <person name="Grigoriev I."/>
            <person name="Quatrano R.S."/>
            <person name="Boore J.L."/>
        </authorList>
    </citation>
    <scope>NUCLEOTIDE SEQUENCE [LARGE SCALE GENOMIC DNA]</scope>
    <source>
        <strain evidence="3 4">cv. Gransden 2004</strain>
    </source>
</reference>
<keyword evidence="4" id="KW-1185">Reference proteome</keyword>
<evidence type="ECO:0000313" key="2">
    <source>
        <dbReference type="EMBL" id="PNR46978.1"/>
    </source>
</evidence>
<dbReference type="EnsemblPlants" id="Pp3c10_19160V3.2">
    <property type="protein sequence ID" value="PAC:32902013.CDS.1"/>
    <property type="gene ID" value="Pp3c10_19160"/>
</dbReference>
<dbReference type="Proteomes" id="UP000006727">
    <property type="component" value="Chromosome 10"/>
</dbReference>
<dbReference type="AlphaFoldDB" id="A0A2K1JZN0"/>
<reference evidence="3" key="3">
    <citation type="submission" date="2020-12" db="UniProtKB">
        <authorList>
            <consortium name="EnsemblPlants"/>
        </authorList>
    </citation>
    <scope>IDENTIFICATION</scope>
</reference>
<sequence>MFGFTRGLLVLAFLVWVSPRLIWDLTLPPSPTTPFSFSISLSLFSFFVFSVSLWKIVRGWQVSTVKDYVNKSTKRYFINKLGSQHMELCAL</sequence>
<dbReference type="Gramene" id="Pp3c10_19160V3.1">
    <property type="protein sequence ID" value="PAC:32902012.CDS.1"/>
    <property type="gene ID" value="Pp3c10_19160"/>
</dbReference>
<dbReference type="PaxDb" id="3218-PP1S67_51V6.1"/>
<accession>A0A2K1JZN0</accession>
<keyword evidence="1" id="KW-0472">Membrane</keyword>
<gene>
    <name evidence="2" type="ORF">PHYPA_014098</name>
</gene>
<protein>
    <submittedName>
        <fullName evidence="2 3">Uncharacterized protein</fullName>
    </submittedName>
</protein>
<keyword evidence="1" id="KW-0812">Transmembrane</keyword>
<evidence type="ECO:0000313" key="3">
    <source>
        <dbReference type="EnsemblPlants" id="PAC:32902012.CDS.1"/>
    </source>
</evidence>
<name>A0A2K1JZN0_PHYPA</name>
<dbReference type="EnsemblPlants" id="Pp3c10_19160V3.1">
    <property type="protein sequence ID" value="PAC:32902012.CDS.1"/>
    <property type="gene ID" value="Pp3c10_19160"/>
</dbReference>
<feature type="transmembrane region" description="Helical" evidence="1">
    <location>
        <begin position="35"/>
        <end position="57"/>
    </location>
</feature>